<dbReference type="InterPro" id="IPR000120">
    <property type="entry name" value="Amidase"/>
</dbReference>
<dbReference type="STRING" id="430453.SAMN04487962_101342"/>
<dbReference type="OrthoDB" id="9811471at2"/>
<dbReference type="EMBL" id="FOHZ01000001">
    <property type="protein sequence ID" value="SES72671.1"/>
    <property type="molecule type" value="Genomic_DNA"/>
</dbReference>
<proteinExistence type="predicted"/>
<evidence type="ECO:0000313" key="4">
    <source>
        <dbReference type="Proteomes" id="UP000198762"/>
    </source>
</evidence>
<dbReference type="Gene3D" id="3.90.1300.10">
    <property type="entry name" value="Amidase signature (AS) domain"/>
    <property type="match status" value="1"/>
</dbReference>
<keyword evidence="4" id="KW-1185">Reference proteome</keyword>
<dbReference type="SUPFAM" id="SSF75304">
    <property type="entry name" value="Amidase signature (AS) enzymes"/>
    <property type="match status" value="1"/>
</dbReference>
<dbReference type="InterPro" id="IPR023631">
    <property type="entry name" value="Amidase_dom"/>
</dbReference>
<dbReference type="Proteomes" id="UP000198762">
    <property type="component" value="Unassembled WGS sequence"/>
</dbReference>
<dbReference type="PIRSF" id="PIRSF001221">
    <property type="entry name" value="Amidase_fungi"/>
    <property type="match status" value="1"/>
</dbReference>
<evidence type="ECO:0000259" key="2">
    <source>
        <dbReference type="Pfam" id="PF01425"/>
    </source>
</evidence>
<name>A0A1H9YUC0_9GAMM</name>
<evidence type="ECO:0000313" key="3">
    <source>
        <dbReference type="EMBL" id="SES72671.1"/>
    </source>
</evidence>
<dbReference type="PANTHER" id="PTHR11895:SF76">
    <property type="entry name" value="INDOLEACETAMIDE HYDROLASE"/>
    <property type="match status" value="1"/>
</dbReference>
<dbReference type="Pfam" id="PF01425">
    <property type="entry name" value="Amidase"/>
    <property type="match status" value="1"/>
</dbReference>
<dbReference type="PANTHER" id="PTHR11895">
    <property type="entry name" value="TRANSAMIDASE"/>
    <property type="match status" value="1"/>
</dbReference>
<gene>
    <name evidence="3" type="ORF">SAMN04487962_101342</name>
</gene>
<protein>
    <submittedName>
        <fullName evidence="3">Amidase</fullName>
    </submittedName>
</protein>
<accession>A0A1H9YUC0</accession>
<dbReference type="GO" id="GO:0003824">
    <property type="term" value="F:catalytic activity"/>
    <property type="evidence" value="ECO:0007669"/>
    <property type="project" value="InterPro"/>
</dbReference>
<reference evidence="4" key="1">
    <citation type="submission" date="2016-10" db="EMBL/GenBank/DDBJ databases">
        <authorList>
            <person name="Varghese N."/>
            <person name="Submissions S."/>
        </authorList>
    </citation>
    <scope>NUCLEOTIDE SEQUENCE [LARGE SCALE GENOMIC DNA]</scope>
    <source>
        <strain evidence="4">CGMCC 1.6489</strain>
    </source>
</reference>
<feature type="region of interest" description="Disordered" evidence="1">
    <location>
        <begin position="465"/>
        <end position="497"/>
    </location>
</feature>
<dbReference type="InterPro" id="IPR036928">
    <property type="entry name" value="AS_sf"/>
</dbReference>
<dbReference type="RefSeq" id="WP_091848484.1">
    <property type="nucleotide sequence ID" value="NZ_FOHZ01000001.1"/>
</dbReference>
<dbReference type="AlphaFoldDB" id="A0A1H9YUC0"/>
<evidence type="ECO:0000256" key="1">
    <source>
        <dbReference type="SAM" id="MobiDB-lite"/>
    </source>
</evidence>
<feature type="domain" description="Amidase" evidence="2">
    <location>
        <begin position="29"/>
        <end position="451"/>
    </location>
</feature>
<sequence>MSRLADELCALSATDLATAIRRGDLSAVEVTEATLARIEDCNPVVNALCTLNTGAAIADARRLDRQRQQGEPLPSLAGVPVGIKDITATAGLRTTFGSPLCRNHVPAYDAEVVARLRRAGAIVIGKTNTPEFAAGANTVNPVFGATRNPWNPALSAGGSTGGGAAALATGMIALAQGTDLGGSLRNPAAFCGVVGLRPTPGLVPSAPNPAPWDSLQVDGPMARTSADTWLALQAMAGSSRHATLSTAGDLPGRGLPLELQPAPRRVAYIADIAGFGIDPAIATLCREAAGRLSASGCEVVDLELDLAAEIPAYLTLRGQVIVSQLLPWLDQREALGPNLQANLETGLALSTRDIAHAQHRRAALRQRLLALLDDFDALLTPTTTVLPFPVAENYPSHIAGRPMTSYIDWVAQTFLWSLPGFPVASVPAGFTDCGLPVGLQIMTGPWQDARALALAQRIEDNGPFRLASPHRGVPARAEHSHQIPPQDMAANRERSLP</sequence>
<organism evidence="3 4">
    <name type="scientific">Marinobacter segnicrescens</name>
    <dbReference type="NCBI Taxonomy" id="430453"/>
    <lineage>
        <taxon>Bacteria</taxon>
        <taxon>Pseudomonadati</taxon>
        <taxon>Pseudomonadota</taxon>
        <taxon>Gammaproteobacteria</taxon>
        <taxon>Pseudomonadales</taxon>
        <taxon>Marinobacteraceae</taxon>
        <taxon>Marinobacter</taxon>
    </lineage>
</organism>